<keyword evidence="3" id="KW-1185">Reference proteome</keyword>
<keyword evidence="1" id="KW-1133">Transmembrane helix</keyword>
<comment type="caution">
    <text evidence="2">The sequence shown here is derived from an EMBL/GenBank/DDBJ whole genome shotgun (WGS) entry which is preliminary data.</text>
</comment>
<gene>
    <name evidence="2" type="ORF">GCM10008960_41300</name>
</gene>
<proteinExistence type="predicted"/>
<keyword evidence="1" id="KW-0472">Membrane</keyword>
<dbReference type="Proteomes" id="UP000644548">
    <property type="component" value="Unassembled WGS sequence"/>
</dbReference>
<dbReference type="RefSeq" id="WP_189075009.1">
    <property type="nucleotide sequence ID" value="NZ_BMQN01000032.1"/>
</dbReference>
<evidence type="ECO:0000256" key="1">
    <source>
        <dbReference type="SAM" id="Phobius"/>
    </source>
</evidence>
<sequence length="99" mass="10696">MTHDPDDHTDDHTDEFDELDTLFAQARTLTPADLGAADRFLTRRRAARTRSRAGWLTGALASAALVAGLTVLRPATQLPGPLPSSAAYDAYQSAWGADW</sequence>
<feature type="transmembrane region" description="Helical" evidence="1">
    <location>
        <begin position="53"/>
        <end position="72"/>
    </location>
</feature>
<evidence type="ECO:0000313" key="2">
    <source>
        <dbReference type="EMBL" id="GGS11020.1"/>
    </source>
</evidence>
<accession>A0ABQ2SBU2</accession>
<keyword evidence="1" id="KW-0812">Transmembrane</keyword>
<name>A0ABQ2SBU2_9DEIO</name>
<protein>
    <recommendedName>
        <fullName evidence="4">DUF3619 family protein</fullName>
    </recommendedName>
</protein>
<dbReference type="EMBL" id="BMQN01000032">
    <property type="protein sequence ID" value="GGS11020.1"/>
    <property type="molecule type" value="Genomic_DNA"/>
</dbReference>
<evidence type="ECO:0000313" key="3">
    <source>
        <dbReference type="Proteomes" id="UP000644548"/>
    </source>
</evidence>
<evidence type="ECO:0008006" key="4">
    <source>
        <dbReference type="Google" id="ProtNLM"/>
    </source>
</evidence>
<reference evidence="3" key="1">
    <citation type="journal article" date="2019" name="Int. J. Syst. Evol. Microbiol.">
        <title>The Global Catalogue of Microorganisms (GCM) 10K type strain sequencing project: providing services to taxonomists for standard genome sequencing and annotation.</title>
        <authorList>
            <consortium name="The Broad Institute Genomics Platform"/>
            <consortium name="The Broad Institute Genome Sequencing Center for Infectious Disease"/>
            <person name="Wu L."/>
            <person name="Ma J."/>
        </authorList>
    </citation>
    <scope>NUCLEOTIDE SEQUENCE [LARGE SCALE GENOMIC DNA]</scope>
    <source>
        <strain evidence="3">JCM 31405</strain>
    </source>
</reference>
<organism evidence="2 3">
    <name type="scientific">Deinococcus sedimenti</name>
    <dbReference type="NCBI Taxonomy" id="1867090"/>
    <lineage>
        <taxon>Bacteria</taxon>
        <taxon>Thermotogati</taxon>
        <taxon>Deinococcota</taxon>
        <taxon>Deinococci</taxon>
        <taxon>Deinococcales</taxon>
        <taxon>Deinococcaceae</taxon>
        <taxon>Deinococcus</taxon>
    </lineage>
</organism>